<evidence type="ECO:0000256" key="3">
    <source>
        <dbReference type="ARBA" id="ARBA00022630"/>
    </source>
</evidence>
<dbReference type="PANTHER" id="PTHR11530">
    <property type="entry name" value="D-AMINO ACID OXIDASE"/>
    <property type="match status" value="1"/>
</dbReference>
<dbReference type="Gene3D" id="3.40.50.720">
    <property type="entry name" value="NAD(P)-binding Rossmann-like Domain"/>
    <property type="match status" value="1"/>
</dbReference>
<evidence type="ECO:0000313" key="9">
    <source>
        <dbReference type="Proteomes" id="UP000193986"/>
    </source>
</evidence>
<evidence type="ECO:0000256" key="1">
    <source>
        <dbReference type="ARBA" id="ARBA00001974"/>
    </source>
</evidence>
<feature type="binding site" evidence="6">
    <location>
        <position position="232"/>
    </location>
    <ligand>
        <name>D-dopa</name>
        <dbReference type="ChEBI" id="CHEBI:149689"/>
    </ligand>
</feature>
<dbReference type="EMBL" id="MCFC01000109">
    <property type="protein sequence ID" value="ORY21522.1"/>
    <property type="molecule type" value="Genomic_DNA"/>
</dbReference>
<dbReference type="AlphaFoldDB" id="A0A1Y2AGB8"/>
<keyword evidence="5" id="KW-0560">Oxidoreductase</keyword>
<comment type="cofactor">
    <cofactor evidence="1 6">
        <name>FAD</name>
        <dbReference type="ChEBI" id="CHEBI:57692"/>
    </cofactor>
</comment>
<feature type="binding site" evidence="6">
    <location>
        <position position="164"/>
    </location>
    <ligand>
        <name>FAD</name>
        <dbReference type="ChEBI" id="CHEBI:57692"/>
    </ligand>
</feature>
<dbReference type="SUPFAM" id="SSF54373">
    <property type="entry name" value="FAD-linked reductases, C-terminal domain"/>
    <property type="match status" value="1"/>
</dbReference>
<gene>
    <name evidence="8" type="ORF">BCR39DRAFT_553442</name>
</gene>
<dbReference type="GO" id="GO:0071949">
    <property type="term" value="F:FAD binding"/>
    <property type="evidence" value="ECO:0007669"/>
    <property type="project" value="InterPro"/>
</dbReference>
<sequence length="367" mass="40370">MPEVPPKYDVVILGAGVIGLSIALETARRGLKVGIIARDLPDDVHSAAFASPWAGANWASFASNDRERKWDTATFERLGKWAKSHPDMVKRRQVIYPWTTEGVYPEPWYKDIVPNYRKLQPEEVPSGFRYAIGFDSFSIHPHRFNTFLVAQLRDLGVEFHRRTVSSLDEAYTVLGPTRLVVNATGLGARSLIGVADEKVFPGRGQTILVKAPSVQGVFGWKEPHTPIEQQTYVIPRPGPEGHVILGGCNQPRNWDTQPDMAIAERILKEAFQVCPALSEGGASWKDIEVISHNVGLRPCREGGMRLEMEKRIIGQNNSELVPRLGLNGSGCEVACLHAYGIASCGYQASVGVAEEAIGLIVDYFAGL</sequence>
<protein>
    <recommendedName>
        <fullName evidence="7">FAD dependent oxidoreductase domain-containing protein</fullName>
    </recommendedName>
</protein>
<dbReference type="PIRSF" id="PIRSF000189">
    <property type="entry name" value="D-aa_oxidase"/>
    <property type="match status" value="1"/>
</dbReference>
<evidence type="ECO:0000313" key="8">
    <source>
        <dbReference type="EMBL" id="ORY21522.1"/>
    </source>
</evidence>
<evidence type="ECO:0000259" key="7">
    <source>
        <dbReference type="Pfam" id="PF01266"/>
    </source>
</evidence>
<dbReference type="GO" id="GO:0019478">
    <property type="term" value="P:D-amino acid catabolic process"/>
    <property type="evidence" value="ECO:0007669"/>
    <property type="project" value="TreeGrafter"/>
</dbReference>
<dbReference type="GO" id="GO:0003884">
    <property type="term" value="F:D-amino-acid oxidase activity"/>
    <property type="evidence" value="ECO:0007669"/>
    <property type="project" value="InterPro"/>
</dbReference>
<name>A0A1Y2AGB8_9TREE</name>
<evidence type="ECO:0000256" key="4">
    <source>
        <dbReference type="ARBA" id="ARBA00022827"/>
    </source>
</evidence>
<accession>A0A1Y2AGB8</accession>
<dbReference type="OrthoDB" id="2015447at2759"/>
<reference evidence="8 9" key="1">
    <citation type="submission" date="2016-07" db="EMBL/GenBank/DDBJ databases">
        <title>Pervasive Adenine N6-methylation of Active Genes in Fungi.</title>
        <authorList>
            <consortium name="DOE Joint Genome Institute"/>
            <person name="Mondo S.J."/>
            <person name="Dannebaum R.O."/>
            <person name="Kuo R.C."/>
            <person name="Labutti K."/>
            <person name="Haridas S."/>
            <person name="Kuo A."/>
            <person name="Salamov A."/>
            <person name="Ahrendt S.R."/>
            <person name="Lipzen A."/>
            <person name="Sullivan W."/>
            <person name="Andreopoulos W.B."/>
            <person name="Clum A."/>
            <person name="Lindquist E."/>
            <person name="Daum C."/>
            <person name="Ramamoorthy G.K."/>
            <person name="Gryganskyi A."/>
            <person name="Culley D."/>
            <person name="Magnuson J.K."/>
            <person name="James T.Y."/>
            <person name="O'Malley M.A."/>
            <person name="Stajich J.E."/>
            <person name="Spatafora J.W."/>
            <person name="Visel A."/>
            <person name="Grigoriev I.V."/>
        </authorList>
    </citation>
    <scope>NUCLEOTIDE SEQUENCE [LARGE SCALE GENOMIC DNA]</scope>
    <source>
        <strain evidence="8 9">68-887.2</strain>
    </source>
</reference>
<dbReference type="SUPFAM" id="SSF51971">
    <property type="entry name" value="Nucleotide-binding domain"/>
    <property type="match status" value="1"/>
</dbReference>
<feature type="binding site" evidence="6">
    <location>
        <position position="184"/>
    </location>
    <ligand>
        <name>FAD</name>
        <dbReference type="ChEBI" id="CHEBI:57692"/>
    </ligand>
</feature>
<dbReference type="Proteomes" id="UP000193986">
    <property type="component" value="Unassembled WGS sequence"/>
</dbReference>
<dbReference type="Gene3D" id="3.30.9.10">
    <property type="entry name" value="D-Amino Acid Oxidase, subunit A, domain 2"/>
    <property type="match status" value="1"/>
</dbReference>
<evidence type="ECO:0000256" key="2">
    <source>
        <dbReference type="ARBA" id="ARBA00006730"/>
    </source>
</evidence>
<keyword evidence="9" id="KW-1185">Reference proteome</keyword>
<organism evidence="8 9">
    <name type="scientific">Naematelia encephala</name>
    <dbReference type="NCBI Taxonomy" id="71784"/>
    <lineage>
        <taxon>Eukaryota</taxon>
        <taxon>Fungi</taxon>
        <taxon>Dikarya</taxon>
        <taxon>Basidiomycota</taxon>
        <taxon>Agaricomycotina</taxon>
        <taxon>Tremellomycetes</taxon>
        <taxon>Tremellales</taxon>
        <taxon>Naemateliaceae</taxon>
        <taxon>Naematelia</taxon>
    </lineage>
</organism>
<dbReference type="PANTHER" id="PTHR11530:SF30">
    <property type="entry name" value="FAD DEPENDENT OXIDOREDUCTASE DOMAIN-CONTAINING PROTEIN"/>
    <property type="match status" value="1"/>
</dbReference>
<comment type="caution">
    <text evidence="8">The sequence shown here is derived from an EMBL/GenBank/DDBJ whole genome shotgun (WGS) entry which is preliminary data.</text>
</comment>
<dbReference type="FunCoup" id="A0A1Y2AGB8">
    <property type="interactions" value="56"/>
</dbReference>
<dbReference type="InterPro" id="IPR023209">
    <property type="entry name" value="DAO"/>
</dbReference>
<dbReference type="Pfam" id="PF01266">
    <property type="entry name" value="DAO"/>
    <property type="match status" value="1"/>
</dbReference>
<keyword evidence="4 6" id="KW-0274">FAD</keyword>
<dbReference type="GO" id="GO:0005737">
    <property type="term" value="C:cytoplasm"/>
    <property type="evidence" value="ECO:0007669"/>
    <property type="project" value="TreeGrafter"/>
</dbReference>
<feature type="binding site" evidence="6">
    <location>
        <position position="297"/>
    </location>
    <ligand>
        <name>D-dopa</name>
        <dbReference type="ChEBI" id="CHEBI:149689"/>
    </ligand>
</feature>
<comment type="similarity">
    <text evidence="2">Belongs to the DAMOX/DASOX family.</text>
</comment>
<proteinExistence type="inferred from homology"/>
<keyword evidence="3" id="KW-0285">Flavoprotein</keyword>
<feature type="domain" description="FAD dependent oxidoreductase" evidence="7">
    <location>
        <begin position="9"/>
        <end position="355"/>
    </location>
</feature>
<dbReference type="InterPro" id="IPR006076">
    <property type="entry name" value="FAD-dep_OxRdtase"/>
</dbReference>
<evidence type="ECO:0000256" key="5">
    <source>
        <dbReference type="ARBA" id="ARBA00023002"/>
    </source>
</evidence>
<evidence type="ECO:0000256" key="6">
    <source>
        <dbReference type="PIRSR" id="PIRSR000189-1"/>
    </source>
</evidence>
<dbReference type="STRING" id="71784.A0A1Y2AGB8"/>
<dbReference type="InParanoid" id="A0A1Y2AGB8"/>